<feature type="chain" id="PRO_5038385500" description="Outer membrane protein beta-barrel domain-containing protein" evidence="1">
    <location>
        <begin position="22"/>
        <end position="184"/>
    </location>
</feature>
<reference evidence="2" key="1">
    <citation type="journal article" date="2021" name="PeerJ">
        <title>Extensive microbial diversity within the chicken gut microbiome revealed by metagenomics and culture.</title>
        <authorList>
            <person name="Gilroy R."/>
            <person name="Ravi A."/>
            <person name="Getino M."/>
            <person name="Pursley I."/>
            <person name="Horton D.L."/>
            <person name="Alikhan N.F."/>
            <person name="Baker D."/>
            <person name="Gharbi K."/>
            <person name="Hall N."/>
            <person name="Watson M."/>
            <person name="Adriaenssens E.M."/>
            <person name="Foster-Nyarko E."/>
            <person name="Jarju S."/>
            <person name="Secka A."/>
            <person name="Antonio M."/>
            <person name="Oren A."/>
            <person name="Chaudhuri R.R."/>
            <person name="La Ragione R."/>
            <person name="Hildebrand F."/>
            <person name="Pallen M.J."/>
        </authorList>
    </citation>
    <scope>NUCLEOTIDE SEQUENCE</scope>
    <source>
        <strain evidence="2">Gambia11-129</strain>
    </source>
</reference>
<feature type="signal peptide" evidence="1">
    <location>
        <begin position="1"/>
        <end position="21"/>
    </location>
</feature>
<sequence>MRKKLLALLAGLIIMIPAAFADTTFDLVGGFSGITTPTSIGIGFGTTGNSGGTNSSNFIFMLGADAEADIFFSEQHGMYAGVGFSVNVSGTTDVGYNVDLGYAYKMAFDDFDLLITAGPHVRGTGNSGTYGLSANVYLDFYLTSNLFLRGGGGLSMDFVNFGSRTQGFFWMSIEGPYLGIGYSF</sequence>
<dbReference type="Proteomes" id="UP000823936">
    <property type="component" value="Unassembled WGS sequence"/>
</dbReference>
<name>A0A9D1TME1_9SPIO</name>
<evidence type="ECO:0000256" key="1">
    <source>
        <dbReference type="SAM" id="SignalP"/>
    </source>
</evidence>
<accession>A0A9D1TME1</accession>
<reference evidence="2" key="2">
    <citation type="submission" date="2021-04" db="EMBL/GenBank/DDBJ databases">
        <authorList>
            <person name="Gilroy R."/>
        </authorList>
    </citation>
    <scope>NUCLEOTIDE SEQUENCE</scope>
    <source>
        <strain evidence="2">Gambia11-129</strain>
    </source>
</reference>
<proteinExistence type="predicted"/>
<evidence type="ECO:0008006" key="4">
    <source>
        <dbReference type="Google" id="ProtNLM"/>
    </source>
</evidence>
<evidence type="ECO:0000313" key="3">
    <source>
        <dbReference type="Proteomes" id="UP000823936"/>
    </source>
</evidence>
<evidence type="ECO:0000313" key="2">
    <source>
        <dbReference type="EMBL" id="HIV98158.1"/>
    </source>
</evidence>
<keyword evidence="1" id="KW-0732">Signal</keyword>
<comment type="caution">
    <text evidence="2">The sequence shown here is derived from an EMBL/GenBank/DDBJ whole genome shotgun (WGS) entry which is preliminary data.</text>
</comment>
<dbReference type="AlphaFoldDB" id="A0A9D1TME1"/>
<dbReference type="EMBL" id="DXHU01000001">
    <property type="protein sequence ID" value="HIV98158.1"/>
    <property type="molecule type" value="Genomic_DNA"/>
</dbReference>
<gene>
    <name evidence="2" type="ORF">IAB12_00005</name>
</gene>
<organism evidence="2 3">
    <name type="scientific">Candidatus Ornithospirochaeta avicola</name>
    <dbReference type="NCBI Taxonomy" id="2840896"/>
    <lineage>
        <taxon>Bacteria</taxon>
        <taxon>Pseudomonadati</taxon>
        <taxon>Spirochaetota</taxon>
        <taxon>Spirochaetia</taxon>
        <taxon>Spirochaetales</taxon>
        <taxon>Spirochaetaceae</taxon>
        <taxon>Spirochaetaceae incertae sedis</taxon>
        <taxon>Candidatus Ornithospirochaeta</taxon>
    </lineage>
</organism>
<protein>
    <recommendedName>
        <fullName evidence="4">Outer membrane protein beta-barrel domain-containing protein</fullName>
    </recommendedName>
</protein>